<reference evidence="1" key="1">
    <citation type="submission" date="2023-03" db="EMBL/GenBank/DDBJ databases">
        <title>Massive genome expansion in bonnet fungi (Mycena s.s.) driven by repeated elements and novel gene families across ecological guilds.</title>
        <authorList>
            <consortium name="Lawrence Berkeley National Laboratory"/>
            <person name="Harder C.B."/>
            <person name="Miyauchi S."/>
            <person name="Viragh M."/>
            <person name="Kuo A."/>
            <person name="Thoen E."/>
            <person name="Andreopoulos B."/>
            <person name="Lu D."/>
            <person name="Skrede I."/>
            <person name="Drula E."/>
            <person name="Henrissat B."/>
            <person name="Morin E."/>
            <person name="Kohler A."/>
            <person name="Barry K."/>
            <person name="LaButti K."/>
            <person name="Morin E."/>
            <person name="Salamov A."/>
            <person name="Lipzen A."/>
            <person name="Mereny Z."/>
            <person name="Hegedus B."/>
            <person name="Baldrian P."/>
            <person name="Stursova M."/>
            <person name="Weitz H."/>
            <person name="Taylor A."/>
            <person name="Grigoriev I.V."/>
            <person name="Nagy L.G."/>
            <person name="Martin F."/>
            <person name="Kauserud H."/>
        </authorList>
    </citation>
    <scope>NUCLEOTIDE SEQUENCE</scope>
    <source>
        <strain evidence="1">9144</strain>
    </source>
</reference>
<evidence type="ECO:0000313" key="2">
    <source>
        <dbReference type="Proteomes" id="UP001219525"/>
    </source>
</evidence>
<evidence type="ECO:0000313" key="1">
    <source>
        <dbReference type="EMBL" id="KAJ7203628.1"/>
    </source>
</evidence>
<comment type="caution">
    <text evidence="1">The sequence shown here is derived from an EMBL/GenBank/DDBJ whole genome shotgun (WGS) entry which is preliminary data.</text>
</comment>
<proteinExistence type="predicted"/>
<sequence>MHRNTNSLRQKATRNPTIQTASARATLSHLIYFKKQLIADKQRASTDDDLTFVLQYLKEADIPALEETCCAHTLGAFHAHAALDCLAVFLHRSEPRPVQRVVQAWPDIDAWITYIGAQWIVRGKFIGNQDTDRVTGFNGIIFFLTHATRIPELVALMLADPTGRNTMFAIIMLCWTIEADEWFVKNEMYTADRTAAMPFASLAFARMTSGRGGLPVGEDLELDFLEIFEMIRSVHGRTPSDTAQTALTLLRRAGRDDLIAVCAHLAVLSMVFFTSGTADALRAQHSVRDVTRLLAELSQRPYDAATAPLMTQCIEGCMALLTTILPMNEGFGNMRIAVQAGILPALLRCKPWLTPGDSAFGYEYATKILEWVALYIVYPSVLRPVLVATRKIEELDLVDPTDPIHDLYLNLVHLIAERLTLLRPEDGQDIDLRVKCHKVGHYELEHCWCQLMEFHSVENPTTRRCSRTAAGASCSRTALRPARKRTGKSTSRSALPSFDFFFPLRAEGETLPMMREQHAYLFQFAMALVNRHRAEIVRVWREEQPVRTPLILFDFSQDPYGVLVVGERCLETLPGRTAETGVFVPEINMVVDARLYWPVQWNEVMARPVHDEHALVCYPLGKWMFIGIEEEHEDGDGTTVEGGFKYGIVPPPVVF</sequence>
<keyword evidence="2" id="KW-1185">Reference proteome</keyword>
<accession>A0AAD6VA17</accession>
<protein>
    <submittedName>
        <fullName evidence="1">Uncharacterized protein</fullName>
    </submittedName>
</protein>
<name>A0AAD6VA17_9AGAR</name>
<gene>
    <name evidence="1" type="ORF">GGX14DRAFT_461657</name>
</gene>
<organism evidence="1 2">
    <name type="scientific">Mycena pura</name>
    <dbReference type="NCBI Taxonomy" id="153505"/>
    <lineage>
        <taxon>Eukaryota</taxon>
        <taxon>Fungi</taxon>
        <taxon>Dikarya</taxon>
        <taxon>Basidiomycota</taxon>
        <taxon>Agaricomycotina</taxon>
        <taxon>Agaricomycetes</taxon>
        <taxon>Agaricomycetidae</taxon>
        <taxon>Agaricales</taxon>
        <taxon>Marasmiineae</taxon>
        <taxon>Mycenaceae</taxon>
        <taxon>Mycena</taxon>
    </lineage>
</organism>
<dbReference type="Proteomes" id="UP001219525">
    <property type="component" value="Unassembled WGS sequence"/>
</dbReference>
<dbReference type="AlphaFoldDB" id="A0AAD6VA17"/>
<dbReference type="EMBL" id="JARJCW010000050">
    <property type="protein sequence ID" value="KAJ7203628.1"/>
    <property type="molecule type" value="Genomic_DNA"/>
</dbReference>